<evidence type="ECO:0000313" key="2">
    <source>
        <dbReference type="EMBL" id="CAA2100770.1"/>
    </source>
</evidence>
<dbReference type="Pfam" id="PF13229">
    <property type="entry name" value="Beta_helix"/>
    <property type="match status" value="1"/>
</dbReference>
<sequence length="512" mass="54469">MNDRSAKAFPPEMPAARSPHRAAGAMTRRALCLALPLAALILWQGGDPARGEGAEGACPGKAVRVAAGESIQRAAIRAGEGGTICIGPGLYRMQEIAPLRGQTFLGEPGSVLDGSRIVRQFERAGPHWSLTGLYPRHVGAGRCRGGGSLCLLSLAVFLDGQPLTRVASRGDLGPGRYVVEAAAGRAILADNPEGRRVEVSAARFAFRSRAADVRIRGLVVEKYDTPTQMGAIRGGESTGWRVEDSQIRLNAGLGVDVGSDGAITGSTIERNGQLGAAAQGRRILIENNRIAWNNTAGFDPEWEAGGLKITQSQEVVLRGNHVHDNAGPGLWCDIDCRDVLFEKNTVENNSTAGIFFEISYDAVIRGNTLRFNGAGHPVWFWGADIQVAASSGVEVSDNTITVRPDGRAIVLVDQGREKDGGGFYRTTGNRVHDNRILFTGRGSAGGVTDTNEAAPNARIIEEGGNSFDRNTYAAPADVKPVFIWGRTPIDYAGFRDAGQEKLGRLVTRTAPP</sequence>
<proteinExistence type="predicted"/>
<dbReference type="SUPFAM" id="SSF51126">
    <property type="entry name" value="Pectin lyase-like"/>
    <property type="match status" value="1"/>
</dbReference>
<dbReference type="InterPro" id="IPR011050">
    <property type="entry name" value="Pectin_lyase_fold/virulence"/>
</dbReference>
<reference evidence="2" key="1">
    <citation type="submission" date="2019-12" db="EMBL/GenBank/DDBJ databases">
        <authorList>
            <person name="Cremers G."/>
        </authorList>
    </citation>
    <scope>NUCLEOTIDE SEQUENCE</scope>
    <source>
        <strain evidence="2">Mbul1</strain>
    </source>
</reference>
<accession>A0A679IWS4</accession>
<dbReference type="AlphaFoldDB" id="A0A679IWS4"/>
<organism evidence="2">
    <name type="scientific">Methylobacterium bullatum</name>
    <dbReference type="NCBI Taxonomy" id="570505"/>
    <lineage>
        <taxon>Bacteria</taxon>
        <taxon>Pseudomonadati</taxon>
        <taxon>Pseudomonadota</taxon>
        <taxon>Alphaproteobacteria</taxon>
        <taxon>Hyphomicrobiales</taxon>
        <taxon>Methylobacteriaceae</taxon>
        <taxon>Methylobacterium</taxon>
    </lineage>
</organism>
<dbReference type="SMART" id="SM00710">
    <property type="entry name" value="PbH1"/>
    <property type="match status" value="7"/>
</dbReference>
<gene>
    <name evidence="2" type="ORF">MBUL_00838</name>
</gene>
<dbReference type="InterPro" id="IPR006626">
    <property type="entry name" value="PbH1"/>
</dbReference>
<name>A0A679IWS4_9HYPH</name>
<dbReference type="Gene3D" id="2.160.20.10">
    <property type="entry name" value="Single-stranded right-handed beta-helix, Pectin lyase-like"/>
    <property type="match status" value="1"/>
</dbReference>
<dbReference type="InterPro" id="IPR012334">
    <property type="entry name" value="Pectin_lyas_fold"/>
</dbReference>
<feature type="domain" description="Right handed beta helix" evidence="1">
    <location>
        <begin position="235"/>
        <end position="400"/>
    </location>
</feature>
<dbReference type="EMBL" id="LR743504">
    <property type="protein sequence ID" value="CAA2100770.1"/>
    <property type="molecule type" value="Genomic_DNA"/>
</dbReference>
<dbReference type="InterPro" id="IPR039448">
    <property type="entry name" value="Beta_helix"/>
</dbReference>
<protein>
    <recommendedName>
        <fullName evidence="1">Right handed beta helix domain-containing protein</fullName>
    </recommendedName>
</protein>
<evidence type="ECO:0000259" key="1">
    <source>
        <dbReference type="Pfam" id="PF13229"/>
    </source>
</evidence>